<dbReference type="AlphaFoldDB" id="A0A7N5ZUV0"/>
<feature type="repeat" description="Cys-rich GLG1" evidence="11">
    <location>
        <begin position="376"/>
        <end position="435"/>
    </location>
</feature>
<dbReference type="GO" id="GO:0000139">
    <property type="term" value="C:Golgi membrane"/>
    <property type="evidence" value="ECO:0007669"/>
    <property type="project" value="InterPro"/>
</dbReference>
<evidence type="ECO:0000256" key="6">
    <source>
        <dbReference type="ARBA" id="ARBA00022981"/>
    </source>
</evidence>
<dbReference type="Ensembl" id="ENSATET00000056229.2">
    <property type="protein sequence ID" value="ENSATEP00000037876.1"/>
    <property type="gene ID" value="ENSATEG00000011236.3"/>
</dbReference>
<feature type="signal peptide" evidence="14">
    <location>
        <begin position="1"/>
        <end position="25"/>
    </location>
</feature>
<evidence type="ECO:0000256" key="14">
    <source>
        <dbReference type="SAM" id="SignalP"/>
    </source>
</evidence>
<evidence type="ECO:0000256" key="7">
    <source>
        <dbReference type="ARBA" id="ARBA00022989"/>
    </source>
</evidence>
<evidence type="ECO:0000256" key="11">
    <source>
        <dbReference type="PROSITE-ProRule" id="PRU00622"/>
    </source>
</evidence>
<dbReference type="InterPro" id="IPR001893">
    <property type="entry name" value="Cys-rich_GLG1_repeat"/>
</dbReference>
<evidence type="ECO:0000313" key="16">
    <source>
        <dbReference type="Proteomes" id="UP000265040"/>
    </source>
</evidence>
<keyword evidence="4 14" id="KW-0732">Signal</keyword>
<feature type="repeat" description="Cys-rich GLG1" evidence="11">
    <location>
        <begin position="437"/>
        <end position="499"/>
    </location>
</feature>
<reference evidence="15" key="3">
    <citation type="submission" date="2025-09" db="UniProtKB">
        <authorList>
            <consortium name="Ensembl"/>
        </authorList>
    </citation>
    <scope>IDENTIFICATION</scope>
</reference>
<feature type="transmembrane region" description="Helical" evidence="13">
    <location>
        <begin position="1052"/>
        <end position="1075"/>
    </location>
</feature>
<feature type="chain" id="PRO_5031142250" description="Golgi apparatus protein 1" evidence="14">
    <location>
        <begin position="26"/>
        <end position="1085"/>
    </location>
</feature>
<dbReference type="GO" id="GO:0017134">
    <property type="term" value="F:fibroblast growth factor binding"/>
    <property type="evidence" value="ECO:0007669"/>
    <property type="project" value="TreeGrafter"/>
</dbReference>
<keyword evidence="9" id="KW-0325">Glycoprotein</keyword>
<keyword evidence="8 13" id="KW-0472">Membrane</keyword>
<dbReference type="PANTHER" id="PTHR11884:SF1">
    <property type="entry name" value="GOLGI APPARATUS PROTEIN 1"/>
    <property type="match status" value="1"/>
</dbReference>
<dbReference type="InterPro" id="IPR017873">
    <property type="entry name" value="Cys-rich_GLG1_repeat_euk"/>
</dbReference>
<keyword evidence="6" id="KW-0730">Sialic acid</keyword>
<organism evidence="15 16">
    <name type="scientific">Anabas testudineus</name>
    <name type="common">Climbing perch</name>
    <name type="synonym">Anthias testudineus</name>
    <dbReference type="NCBI Taxonomy" id="64144"/>
    <lineage>
        <taxon>Eukaryota</taxon>
        <taxon>Metazoa</taxon>
        <taxon>Chordata</taxon>
        <taxon>Craniata</taxon>
        <taxon>Vertebrata</taxon>
        <taxon>Euteleostomi</taxon>
        <taxon>Actinopterygii</taxon>
        <taxon>Neopterygii</taxon>
        <taxon>Teleostei</taxon>
        <taxon>Neoteleostei</taxon>
        <taxon>Acanthomorphata</taxon>
        <taxon>Anabantaria</taxon>
        <taxon>Anabantiformes</taxon>
        <taxon>Anabantoidei</taxon>
        <taxon>Anabantidae</taxon>
        <taxon>Anabas</taxon>
    </lineage>
</organism>
<evidence type="ECO:0000256" key="9">
    <source>
        <dbReference type="ARBA" id="ARBA00023180"/>
    </source>
</evidence>
<dbReference type="GeneTree" id="ENSGT00390000011262"/>
<dbReference type="InterPro" id="IPR039728">
    <property type="entry name" value="GLG1"/>
</dbReference>
<keyword evidence="12" id="KW-0175">Coiled coil</keyword>
<dbReference type="PANTHER" id="PTHR11884">
    <property type="entry name" value="SELECTIN LIGAND RELATED"/>
    <property type="match status" value="1"/>
</dbReference>
<evidence type="ECO:0000313" key="15">
    <source>
        <dbReference type="Ensembl" id="ENSATEP00000037876.1"/>
    </source>
</evidence>
<evidence type="ECO:0000256" key="2">
    <source>
        <dbReference type="ARBA" id="ARBA00018563"/>
    </source>
</evidence>
<keyword evidence="16" id="KW-1185">Reference proteome</keyword>
<feature type="coiled-coil region" evidence="12">
    <location>
        <begin position="626"/>
        <end position="653"/>
    </location>
</feature>
<evidence type="ECO:0000256" key="13">
    <source>
        <dbReference type="SAM" id="Phobius"/>
    </source>
</evidence>
<reference evidence="15" key="1">
    <citation type="submission" date="2021-04" db="EMBL/GenBank/DDBJ databases">
        <authorList>
            <consortium name="Wellcome Sanger Institute Data Sharing"/>
        </authorList>
    </citation>
    <scope>NUCLEOTIDE SEQUENCE [LARGE SCALE GENOMIC DNA]</scope>
</reference>
<accession>A0A7N5ZUV0</accession>
<dbReference type="PROSITE" id="PS51289">
    <property type="entry name" value="GLG1_C_RICH"/>
    <property type="match status" value="7"/>
</dbReference>
<name>A0A7N5ZUV0_ANATE</name>
<evidence type="ECO:0000256" key="12">
    <source>
        <dbReference type="SAM" id="Coils"/>
    </source>
</evidence>
<evidence type="ECO:0000256" key="1">
    <source>
        <dbReference type="ARBA" id="ARBA00004479"/>
    </source>
</evidence>
<evidence type="ECO:0000256" key="3">
    <source>
        <dbReference type="ARBA" id="ARBA00022692"/>
    </source>
</evidence>
<proteinExistence type="predicted"/>
<evidence type="ECO:0000256" key="5">
    <source>
        <dbReference type="ARBA" id="ARBA00022737"/>
    </source>
</evidence>
<feature type="repeat" description="Cys-rich GLG1" evidence="11">
    <location>
        <begin position="247"/>
        <end position="307"/>
    </location>
</feature>
<keyword evidence="3 13" id="KW-0812">Transmembrane</keyword>
<keyword evidence="7 13" id="KW-1133">Transmembrane helix</keyword>
<dbReference type="Pfam" id="PF00839">
    <property type="entry name" value="Cys_rich_FGFR"/>
    <property type="match status" value="14"/>
</dbReference>
<feature type="repeat" description="Cys-rich GLG1" evidence="11">
    <location>
        <begin position="578"/>
        <end position="637"/>
    </location>
</feature>
<protein>
    <recommendedName>
        <fullName evidence="2">Golgi apparatus protein 1</fullName>
    </recommendedName>
</protein>
<comment type="subcellular location">
    <subcellularLocation>
        <location evidence="10">Golgi outpost</location>
    </subcellularLocation>
    <subcellularLocation>
        <location evidence="1">Membrane</location>
        <topology evidence="1">Single-pass type I membrane protein</topology>
    </subcellularLocation>
</comment>
<keyword evidence="5" id="KW-0677">Repeat</keyword>
<evidence type="ECO:0000256" key="10">
    <source>
        <dbReference type="ARBA" id="ARBA00024182"/>
    </source>
</evidence>
<feature type="repeat" description="Cys-rich GLG1" evidence="11">
    <location>
        <begin position="947"/>
        <end position="1007"/>
    </location>
</feature>
<evidence type="ECO:0000256" key="8">
    <source>
        <dbReference type="ARBA" id="ARBA00023136"/>
    </source>
</evidence>
<feature type="repeat" description="Cys-rich GLG1" evidence="11">
    <location>
        <begin position="736"/>
        <end position="796"/>
    </location>
</feature>
<reference evidence="15" key="2">
    <citation type="submission" date="2025-08" db="UniProtKB">
        <authorList>
            <consortium name="Ensembl"/>
        </authorList>
    </citation>
    <scope>IDENTIFICATION</scope>
</reference>
<feature type="repeat" description="Cys-rich GLG1" evidence="11">
    <location>
        <begin position="852"/>
        <end position="919"/>
    </location>
</feature>
<evidence type="ECO:0000256" key="4">
    <source>
        <dbReference type="ARBA" id="ARBA00022729"/>
    </source>
</evidence>
<dbReference type="Proteomes" id="UP000265040">
    <property type="component" value="Chromosome 6"/>
</dbReference>
<sequence>MAECIRVPLLLLLMCILLSVRLILGDNNGVGKHPSYGDNPPGGLVPGVINPVAPEKNQGAGASMPRRRSAGWKLAEEAVCRDDLTRLCPKHSWNNNLAVLECLQDKKEETEIAAECNHLLWNYKLNLTTDPKFESVAVEVCKTTISEIKECAAEELGKGYLVSCLVDHRTNISDYQCSQYITKMTSIIFSDYRLICGFMDKCHEDINVLRCGSVSTGEKDIHSQGEVIACLEKGLVREAEEQRGAHVIKDDCKKSIMRVAELSSDDFHLDRYLYFACRDDRERFCENTLAGEGRVYKCLFNHKFEEAMSERCREALTTRQKLIAQDYKVSYSLAKACKSDLRKYRCSTDTNMPRAREARLSYLLLCLESAVHRGRVVSGQCQGEMMDYRRMLMEDFSLSPEIVLHCRSEIESHCSGLHRKGRTLHCLMGVGRGDASAIDPNCQRALQTLIQEADPGADYRIDRALNEACESVIQTACKHIRNGDPMILSCLMEHLYTEKMVEDCEHRLLELQYFIARDWKLDPILYKKCQGDASRICHTHGWNETNEMMPPGAIFSCLYRHAYRSVEQGRREEKSGVLLSRDCKVEVQRILHQRALDVKLDPELQKRCMTDLGKWCSEKTEPGQELECLQDHLEDLMSECREMVGNLTELESEDIQIEALLMRACEPVIQAHCHEVADNQIDTGDLMECLVQNKHQKEMNEKCVVGVTHFQLIQIKDFRFSYKFKTACKEDVLKLCPNIKKKAQIHFTEYVTSEDIRLEPELYDSCKQDITKLCPNVAYGNAQVIECLKENKRFLNSRCHQRIFNLQQVEMAEPELDYQLMRVCKHMIKRFCPDSEPKNVLQCLKQNKNSELMDPKCKQMITKRQITQNTDYRLNPVLRKACKADIPKFCQSILNKATAETELEGQVIACLKLKYADQITQLCAEEAAAQEQTGQVEECLKVNLLKIKSEPCKKEVLNILKESKADIFVDPVLHTACALDIKHHCAAIPPGRGRQMSCLMEALQDKRVRLQPECKKRLQDRIDMWSYAAKVAPAEGFSDLAMQVMTSPSKNYILTVICAGVALLFLMGLLCGRFTKRVTQELKDR</sequence>